<dbReference type="Proteomes" id="UP001597304">
    <property type="component" value="Unassembled WGS sequence"/>
</dbReference>
<protein>
    <submittedName>
        <fullName evidence="1">Uncharacterized protein</fullName>
    </submittedName>
</protein>
<name>A0ABW4KVT6_9BURK</name>
<comment type="caution">
    <text evidence="1">The sequence shown here is derived from an EMBL/GenBank/DDBJ whole genome shotgun (WGS) entry which is preliminary data.</text>
</comment>
<gene>
    <name evidence="1" type="ORF">ACFSF0_13990</name>
</gene>
<proteinExistence type="predicted"/>
<dbReference type="EMBL" id="JBHUEJ010000033">
    <property type="protein sequence ID" value="MFD1711724.1"/>
    <property type="molecule type" value="Genomic_DNA"/>
</dbReference>
<evidence type="ECO:0000313" key="2">
    <source>
        <dbReference type="Proteomes" id="UP001597304"/>
    </source>
</evidence>
<organism evidence="1 2">
    <name type="scientific">Ottowia flava</name>
    <dbReference type="NCBI Taxonomy" id="2675430"/>
    <lineage>
        <taxon>Bacteria</taxon>
        <taxon>Pseudomonadati</taxon>
        <taxon>Pseudomonadota</taxon>
        <taxon>Betaproteobacteria</taxon>
        <taxon>Burkholderiales</taxon>
        <taxon>Comamonadaceae</taxon>
        <taxon>Ottowia</taxon>
    </lineage>
</organism>
<accession>A0ABW4KVT6</accession>
<keyword evidence="2" id="KW-1185">Reference proteome</keyword>
<dbReference type="RefSeq" id="WP_147914324.1">
    <property type="nucleotide sequence ID" value="NZ_JBHUEJ010000033.1"/>
</dbReference>
<evidence type="ECO:0000313" key="1">
    <source>
        <dbReference type="EMBL" id="MFD1711724.1"/>
    </source>
</evidence>
<sequence>MTWYLTLRGAPDYSHHAPAAPLVAFLAALPELRQTAPAHFASTEGQPWVCVILASCDATGGYASNEEALTRVNVVELVCSDTENALWYESLAGRIADFLGWSVFDDHADSAA</sequence>
<reference evidence="2" key="1">
    <citation type="journal article" date="2019" name="Int. J. Syst. Evol. Microbiol.">
        <title>The Global Catalogue of Microorganisms (GCM) 10K type strain sequencing project: providing services to taxonomists for standard genome sequencing and annotation.</title>
        <authorList>
            <consortium name="The Broad Institute Genomics Platform"/>
            <consortium name="The Broad Institute Genome Sequencing Center for Infectious Disease"/>
            <person name="Wu L."/>
            <person name="Ma J."/>
        </authorList>
    </citation>
    <scope>NUCLEOTIDE SEQUENCE [LARGE SCALE GENOMIC DNA]</scope>
    <source>
        <strain evidence="2">LMG 29247</strain>
    </source>
</reference>